<sequence length="667" mass="72639">MASSPDDATLNVAQQGNPLARELVVALGGTRTNSFTALPSDILRIICDKLPENDILSLTQVSADFRIFFRDPRCIIPPPAADGNGIGNNPPQGDGNGDNDPPKTALDCVRNDPALACRFLTALAHDRGLCFVCPSDWNPSDWKLHAPDLRNVPHIGAPKHNFTCQRDCQERAHFQFPSTPIYCFTSQHVQMAIKLARYCEVVAPGVAWSRSMIRRNELGYGRPVSVDPKYAAYKNLMTAFTMAVNVHYSQLWVYCTVAPKIVLDRRDRQRDPVDGGRLNFLVRTTYPVYVEWNDQRTNPQSAPSGPKATGGPAVQNIIGDVVCLLGLPHSRFTHSIRLCPHSHLLYEKSNKEKKLRAMIYSIRSFDYGGIGPMDRGFLPNAELCAINSETGEIWRPKQEKNNFPKPPKDSSREDNGGEGSSDNAGEGSSTNSGNAGSVQAAGGAAGAAGAANGGEPNTNNAHANGSVDDNNAANGQGGNGQAGNAAGNANNGGNGGNGGNGQPLRYLDDRFYENFCHFDYFDGDDGNFINIISERVYPAGSANADSDEDARWDQVFRFSCPHCHTDIVGRTGDKILVYQSLGTAYTSQVDDEWTVMHHKSTEWAKEHTTWHTFNGQQIATTQPGVYHPPSSVFQMYENVRGNKADDIDRAAARVLRQSSGEGPVQNN</sequence>
<feature type="compositionally biased region" description="Basic and acidic residues" evidence="1">
    <location>
        <begin position="394"/>
        <end position="415"/>
    </location>
</feature>
<evidence type="ECO:0000259" key="2">
    <source>
        <dbReference type="PROSITE" id="PS50181"/>
    </source>
</evidence>
<feature type="compositionally biased region" description="Gly residues" evidence="1">
    <location>
        <begin position="490"/>
        <end position="501"/>
    </location>
</feature>
<comment type="caution">
    <text evidence="3">The sequence shown here is derived from an EMBL/GenBank/DDBJ whole genome shotgun (WGS) entry which is preliminary data.</text>
</comment>
<dbReference type="Pfam" id="PF00646">
    <property type="entry name" value="F-box"/>
    <property type="match status" value="1"/>
</dbReference>
<reference evidence="3 4" key="1">
    <citation type="journal article" date="2024" name="IMA Fungus">
        <title>IMA Genome - F19 : A genome assembly and annotation guide to empower mycologists, including annotated draft genome sequences of Ceratocystis pirilliformis, Diaporthe australafricana, Fusarium ophioides, Paecilomyces lecythidis, and Sporothrix stenoceras.</title>
        <authorList>
            <person name="Aylward J."/>
            <person name="Wilson A.M."/>
            <person name="Visagie C.M."/>
            <person name="Spraker J."/>
            <person name="Barnes I."/>
            <person name="Buitendag C."/>
            <person name="Ceriani C."/>
            <person name="Del Mar Angel L."/>
            <person name="du Plessis D."/>
            <person name="Fuchs T."/>
            <person name="Gasser K."/>
            <person name="Kramer D."/>
            <person name="Li W."/>
            <person name="Munsamy K."/>
            <person name="Piso A."/>
            <person name="Price J.L."/>
            <person name="Sonnekus B."/>
            <person name="Thomas C."/>
            <person name="van der Nest A."/>
            <person name="van Dijk A."/>
            <person name="van Heerden A."/>
            <person name="van Vuuren N."/>
            <person name="Yilmaz N."/>
            <person name="Duong T.A."/>
            <person name="van der Merwe N.A."/>
            <person name="Wingfield M.J."/>
            <person name="Wingfield B.D."/>
        </authorList>
    </citation>
    <scope>NUCLEOTIDE SEQUENCE [LARGE SCALE GENOMIC DNA]</scope>
    <source>
        <strain evidence="3 4">CMW 5346</strain>
    </source>
</reference>
<evidence type="ECO:0000256" key="1">
    <source>
        <dbReference type="SAM" id="MobiDB-lite"/>
    </source>
</evidence>
<feature type="domain" description="F-box" evidence="2">
    <location>
        <begin position="32"/>
        <end position="71"/>
    </location>
</feature>
<feature type="compositionally biased region" description="Low complexity" evidence="1">
    <location>
        <begin position="433"/>
        <end position="461"/>
    </location>
</feature>
<evidence type="ECO:0000313" key="3">
    <source>
        <dbReference type="EMBL" id="KAL1895404.1"/>
    </source>
</evidence>
<evidence type="ECO:0000313" key="4">
    <source>
        <dbReference type="Proteomes" id="UP001583186"/>
    </source>
</evidence>
<feature type="compositionally biased region" description="Polar residues" evidence="1">
    <location>
        <begin position="420"/>
        <end position="432"/>
    </location>
</feature>
<dbReference type="PROSITE" id="PS50181">
    <property type="entry name" value="FBOX"/>
    <property type="match status" value="1"/>
</dbReference>
<feature type="region of interest" description="Disordered" evidence="1">
    <location>
        <begin position="79"/>
        <end position="104"/>
    </location>
</feature>
<proteinExistence type="predicted"/>
<gene>
    <name evidence="3" type="ORF">Sste5346_005210</name>
</gene>
<feature type="region of interest" description="Disordered" evidence="1">
    <location>
        <begin position="394"/>
        <end position="501"/>
    </location>
</feature>
<protein>
    <recommendedName>
        <fullName evidence="2">F-box domain-containing protein</fullName>
    </recommendedName>
</protein>
<accession>A0ABR3Z442</accession>
<dbReference type="Proteomes" id="UP001583186">
    <property type="component" value="Unassembled WGS sequence"/>
</dbReference>
<dbReference type="InterPro" id="IPR001810">
    <property type="entry name" value="F-box_dom"/>
</dbReference>
<organism evidence="3 4">
    <name type="scientific">Sporothrix stenoceras</name>
    <dbReference type="NCBI Taxonomy" id="5173"/>
    <lineage>
        <taxon>Eukaryota</taxon>
        <taxon>Fungi</taxon>
        <taxon>Dikarya</taxon>
        <taxon>Ascomycota</taxon>
        <taxon>Pezizomycotina</taxon>
        <taxon>Sordariomycetes</taxon>
        <taxon>Sordariomycetidae</taxon>
        <taxon>Ophiostomatales</taxon>
        <taxon>Ophiostomataceae</taxon>
        <taxon>Sporothrix</taxon>
    </lineage>
</organism>
<dbReference type="EMBL" id="JAWCUI010000027">
    <property type="protein sequence ID" value="KAL1895404.1"/>
    <property type="molecule type" value="Genomic_DNA"/>
</dbReference>
<keyword evidence="4" id="KW-1185">Reference proteome</keyword>
<name>A0ABR3Z442_9PEZI</name>